<keyword evidence="6" id="KW-0175">Coiled coil</keyword>
<feature type="coiled-coil region" evidence="6">
    <location>
        <begin position="156"/>
        <end position="229"/>
    </location>
</feature>
<reference evidence="11" key="1">
    <citation type="submission" date="2016-10" db="EMBL/GenBank/DDBJ databases">
        <authorList>
            <person name="Varghese N."/>
            <person name="Submissions S."/>
        </authorList>
    </citation>
    <scope>NUCLEOTIDE SEQUENCE [LARGE SCALE GENOMIC DNA]</scope>
    <source>
        <strain evidence="11">AAP</strain>
    </source>
</reference>
<dbReference type="AlphaFoldDB" id="A0A1G9W164"/>
<feature type="transmembrane region" description="Helical" evidence="8">
    <location>
        <begin position="234"/>
        <end position="255"/>
    </location>
</feature>
<sequence>MSGISLADTDSERGFPKTYPQKLWMGRGLIAPPAIGCGGGATSVDGRDSPDSSHEHGRHMRTFKTLMLGVSLGAMALAAQAQEADDNQAWVSDGLTTFVRSGPTDGYRIVGTLTAGEPVSVLETSGSYTRVQNADGDTVWVLSDELQDSPSASVRLPELEAEVASLTSELEGINDEWESRVATMTETLEQRQQRIAELETRNRELDAEADEALRQVRGLQARLDTQEEDLLLRYFMYGGGVAGAGLLVGLIVPHLPRRRKKRDRWF</sequence>
<evidence type="ECO:0000256" key="4">
    <source>
        <dbReference type="ARBA" id="ARBA00022989"/>
    </source>
</evidence>
<keyword evidence="3" id="KW-0732">Signal</keyword>
<dbReference type="PROSITE" id="PS51781">
    <property type="entry name" value="SH3B"/>
    <property type="match status" value="1"/>
</dbReference>
<dbReference type="SMART" id="SM00287">
    <property type="entry name" value="SH3b"/>
    <property type="match status" value="1"/>
</dbReference>
<name>A0A1G9W164_9GAMM</name>
<evidence type="ECO:0000259" key="9">
    <source>
        <dbReference type="PROSITE" id="PS51781"/>
    </source>
</evidence>
<evidence type="ECO:0000313" key="11">
    <source>
        <dbReference type="Proteomes" id="UP000199107"/>
    </source>
</evidence>
<keyword evidence="11" id="KW-1185">Reference proteome</keyword>
<dbReference type="GO" id="GO:0016020">
    <property type="term" value="C:membrane"/>
    <property type="evidence" value="ECO:0007669"/>
    <property type="project" value="UniProtKB-SubCell"/>
</dbReference>
<keyword evidence="2 8" id="KW-0812">Transmembrane</keyword>
<organism evidence="10 11">
    <name type="scientific">Franzmannia pantelleriensis</name>
    <dbReference type="NCBI Taxonomy" id="48727"/>
    <lineage>
        <taxon>Bacteria</taxon>
        <taxon>Pseudomonadati</taxon>
        <taxon>Pseudomonadota</taxon>
        <taxon>Gammaproteobacteria</taxon>
        <taxon>Oceanospirillales</taxon>
        <taxon>Halomonadaceae</taxon>
        <taxon>Franzmannia</taxon>
    </lineage>
</organism>
<evidence type="ECO:0000256" key="2">
    <source>
        <dbReference type="ARBA" id="ARBA00022692"/>
    </source>
</evidence>
<keyword evidence="5 8" id="KW-0472">Membrane</keyword>
<proteinExistence type="predicted"/>
<evidence type="ECO:0000256" key="7">
    <source>
        <dbReference type="SAM" id="MobiDB-lite"/>
    </source>
</evidence>
<evidence type="ECO:0000256" key="8">
    <source>
        <dbReference type="SAM" id="Phobius"/>
    </source>
</evidence>
<feature type="compositionally biased region" description="Basic and acidic residues" evidence="7">
    <location>
        <begin position="45"/>
        <end position="55"/>
    </location>
</feature>
<dbReference type="InterPro" id="IPR016476">
    <property type="entry name" value="SH3_dom_pro"/>
</dbReference>
<dbReference type="EMBL" id="FNGH01000019">
    <property type="protein sequence ID" value="SDM77987.1"/>
    <property type="molecule type" value="Genomic_DNA"/>
</dbReference>
<evidence type="ECO:0000313" key="10">
    <source>
        <dbReference type="EMBL" id="SDM77987.1"/>
    </source>
</evidence>
<dbReference type="InterPro" id="IPR003646">
    <property type="entry name" value="SH3-like_bac-type"/>
</dbReference>
<dbReference type="Pfam" id="PF08239">
    <property type="entry name" value="SH3_3"/>
    <property type="match status" value="1"/>
</dbReference>
<dbReference type="STRING" id="48727.SAMN05192555_11945"/>
<comment type="subcellular location">
    <subcellularLocation>
        <location evidence="1">Membrane</location>
        <topology evidence="1">Single-pass membrane protein</topology>
    </subcellularLocation>
</comment>
<evidence type="ECO:0000256" key="5">
    <source>
        <dbReference type="ARBA" id="ARBA00023136"/>
    </source>
</evidence>
<feature type="region of interest" description="Disordered" evidence="7">
    <location>
        <begin position="38"/>
        <end position="57"/>
    </location>
</feature>
<evidence type="ECO:0000256" key="6">
    <source>
        <dbReference type="SAM" id="Coils"/>
    </source>
</evidence>
<evidence type="ECO:0000256" key="3">
    <source>
        <dbReference type="ARBA" id="ARBA00022729"/>
    </source>
</evidence>
<feature type="domain" description="SH3b" evidence="9">
    <location>
        <begin position="86"/>
        <end position="150"/>
    </location>
</feature>
<accession>A0A1G9W164</accession>
<keyword evidence="4 8" id="KW-1133">Transmembrane helix</keyword>
<evidence type="ECO:0000256" key="1">
    <source>
        <dbReference type="ARBA" id="ARBA00004167"/>
    </source>
</evidence>
<dbReference type="Proteomes" id="UP000199107">
    <property type="component" value="Unassembled WGS sequence"/>
</dbReference>
<protein>
    <submittedName>
        <fullName evidence="10">SH3 domain protein</fullName>
    </submittedName>
</protein>
<dbReference type="NCBIfam" id="TIGR04211">
    <property type="entry name" value="SH3_and_anchor"/>
    <property type="match status" value="1"/>
</dbReference>
<dbReference type="Gene3D" id="2.30.30.40">
    <property type="entry name" value="SH3 Domains"/>
    <property type="match status" value="1"/>
</dbReference>
<gene>
    <name evidence="10" type="ORF">SAMN05192555_11945</name>
</gene>